<reference evidence="5" key="2">
    <citation type="submission" date="2016-10" db="EMBL/GenBank/DDBJ databases">
        <authorList>
            <person name="Varghese N."/>
            <person name="Submissions S."/>
        </authorList>
    </citation>
    <scope>NUCLEOTIDE SEQUENCE [LARGE SCALE GENOMIC DNA]</scope>
    <source>
        <strain evidence="5">GAS369</strain>
    </source>
</reference>
<proteinExistence type="predicted"/>
<dbReference type="AlphaFoldDB" id="A0A1H2BU57"/>
<name>A0A1H2BU57_9BRAD</name>
<keyword evidence="5" id="KW-1185">Reference proteome</keyword>
<accession>A0A1H2BU57</accession>
<reference evidence="4" key="1">
    <citation type="submission" date="2016-10" db="EMBL/GenBank/DDBJ databases">
        <authorList>
            <person name="de Groot N.N."/>
        </authorList>
    </citation>
    <scope>NUCLEOTIDE SEQUENCE [LARGE SCALE GENOMIC DNA]</scope>
    <source>
        <strain evidence="4">GAS369</strain>
    </source>
</reference>
<evidence type="ECO:0000256" key="2">
    <source>
        <dbReference type="SAM" id="Phobius"/>
    </source>
</evidence>
<keyword evidence="2" id="KW-0812">Transmembrane</keyword>
<organism evidence="4 5">
    <name type="scientific">Bradyrhizobium canariense</name>
    <dbReference type="NCBI Taxonomy" id="255045"/>
    <lineage>
        <taxon>Bacteria</taxon>
        <taxon>Pseudomonadati</taxon>
        <taxon>Pseudomonadota</taxon>
        <taxon>Alphaproteobacteria</taxon>
        <taxon>Hyphomicrobiales</taxon>
        <taxon>Nitrobacteraceae</taxon>
        <taxon>Bradyrhizobium</taxon>
    </lineage>
</organism>
<feature type="transmembrane region" description="Helical" evidence="2">
    <location>
        <begin position="270"/>
        <end position="290"/>
    </location>
</feature>
<feature type="transmembrane region" description="Helical" evidence="2">
    <location>
        <begin position="296"/>
        <end position="318"/>
    </location>
</feature>
<sequence>MRRVNASFELRLLGSTPADRADVDKALAIFIKNTSALLRTKTNQIRQKIANPITAEGIFYFAALCRSKTVIGFAMFGYYPHSKLVVVDHMVIDNEQRGAAAFFIFVQLLHDTIQSLGLEIDFTAVELEDGNEYGSEQTGGNELVRLLGQVGFGKVHAEYFLPNIEAVNYEARYAGVLMLRGSQKLYRIRREDLLQISRGILFEHYLPWYRDFLGKQTVAYQNYLEELHQEFATRLGNQSTIKINGPEVDSLIVSPAILASRSFEFRVGQYIVMFAAVVAIAGAAICALKISPSSAIPMLIALVAVFGGIVAISSGRAFEVFEATIQLLRGGKQKLRYQQPEVPAKNSGTARPRLQNKQKNSEIATRDKLD</sequence>
<evidence type="ECO:0000313" key="4">
    <source>
        <dbReference type="EMBL" id="SDT61703.1"/>
    </source>
</evidence>
<protein>
    <submittedName>
        <fullName evidence="4">Uncharacterized protein</fullName>
    </submittedName>
</protein>
<dbReference type="Proteomes" id="UP000243904">
    <property type="component" value="Chromosome I"/>
</dbReference>
<dbReference type="EMBL" id="LT629750">
    <property type="protein sequence ID" value="SDT61703.1"/>
    <property type="molecule type" value="Genomic_DNA"/>
</dbReference>
<evidence type="ECO:0000313" key="3">
    <source>
        <dbReference type="EMBL" id="SDR79474.1"/>
    </source>
</evidence>
<keyword evidence="2" id="KW-1133">Transmembrane helix</keyword>
<evidence type="ECO:0000313" key="5">
    <source>
        <dbReference type="Proteomes" id="UP000243904"/>
    </source>
</evidence>
<evidence type="ECO:0000256" key="1">
    <source>
        <dbReference type="SAM" id="MobiDB-lite"/>
    </source>
</evidence>
<keyword evidence="2" id="KW-0472">Membrane</keyword>
<dbReference type="EMBL" id="LT629750">
    <property type="protein sequence ID" value="SDR79474.1"/>
    <property type="molecule type" value="Genomic_DNA"/>
</dbReference>
<feature type="region of interest" description="Disordered" evidence="1">
    <location>
        <begin position="339"/>
        <end position="370"/>
    </location>
</feature>
<gene>
    <name evidence="3" type="ORF">SAMN05444158_0015</name>
    <name evidence="4" type="ORF">SAMN05444158_7543</name>
</gene>